<dbReference type="GO" id="GO:0004089">
    <property type="term" value="F:carbonate dehydratase activity"/>
    <property type="evidence" value="ECO:0007669"/>
    <property type="project" value="UniProtKB-EC"/>
</dbReference>
<comment type="catalytic activity">
    <reaction evidence="5">
        <text>hydrogencarbonate + H(+) = CO2 + H2O</text>
        <dbReference type="Rhea" id="RHEA:10748"/>
        <dbReference type="ChEBI" id="CHEBI:15377"/>
        <dbReference type="ChEBI" id="CHEBI:15378"/>
        <dbReference type="ChEBI" id="CHEBI:16526"/>
        <dbReference type="ChEBI" id="CHEBI:17544"/>
        <dbReference type="EC" id="4.2.1.1"/>
    </reaction>
</comment>
<dbReference type="SMART" id="SM00947">
    <property type="entry name" value="Pro_CA"/>
    <property type="match status" value="1"/>
</dbReference>
<dbReference type="CDD" id="cd03378">
    <property type="entry name" value="beta_CA_cladeC"/>
    <property type="match status" value="1"/>
</dbReference>
<dbReference type="EC" id="4.2.1.1" evidence="2"/>
<accession>A0A0E3W3H6</accession>
<dbReference type="PANTHER" id="PTHR11002">
    <property type="entry name" value="CARBONIC ANHYDRASE"/>
    <property type="match status" value="1"/>
</dbReference>
<dbReference type="SUPFAM" id="SSF53056">
    <property type="entry name" value="beta-carbonic anhydrase, cab"/>
    <property type="match status" value="1"/>
</dbReference>
<keyword evidence="4" id="KW-0456">Lyase</keyword>
<evidence type="ECO:0000256" key="1">
    <source>
        <dbReference type="ARBA" id="ARBA00006217"/>
    </source>
</evidence>
<evidence type="ECO:0000256" key="6">
    <source>
        <dbReference type="PIRSR" id="PIRSR601765-1"/>
    </source>
</evidence>
<sequence>MAAETVYQRPEVVTAPQALQLLAEGNQRYVEGMLFSKNLDGSRRKELFNQGQKPFAVVLTCSDSRVPPELIFDQALGDLFVIRVAGNVVSKVEMGSIEYGVEHLNTPLLVIMGHENCGAVKATVDGGEVPGSIDSIIEIIKPSVENARVAGFSGADLYEAATDENTKAMVAEVMKSPVVKHLVDDGRLVVLGAKYHLDSGRVVFDQTR</sequence>
<comment type="similarity">
    <text evidence="1">Belongs to the beta-class carbonic anhydrase family.</text>
</comment>
<evidence type="ECO:0000313" key="7">
    <source>
        <dbReference type="EMBL" id="CFX83647.1"/>
    </source>
</evidence>
<keyword evidence="6" id="KW-0479">Metal-binding</keyword>
<dbReference type="GO" id="GO:0008270">
    <property type="term" value="F:zinc ion binding"/>
    <property type="evidence" value="ECO:0007669"/>
    <property type="project" value="InterPro"/>
</dbReference>
<feature type="binding site" evidence="6">
    <location>
        <position position="63"/>
    </location>
    <ligand>
        <name>Zn(2+)</name>
        <dbReference type="ChEBI" id="CHEBI:29105"/>
    </ligand>
</feature>
<dbReference type="InterPro" id="IPR015892">
    <property type="entry name" value="Carbonic_anhydrase_CS"/>
</dbReference>
<dbReference type="EMBL" id="CGIH01000032">
    <property type="protein sequence ID" value="CFX83647.1"/>
    <property type="molecule type" value="Genomic_DNA"/>
</dbReference>
<dbReference type="Proteomes" id="UP000045545">
    <property type="component" value="Unassembled WGS sequence"/>
</dbReference>
<feature type="binding site" evidence="6">
    <location>
        <position position="114"/>
    </location>
    <ligand>
        <name>Zn(2+)</name>
        <dbReference type="ChEBI" id="CHEBI:29105"/>
    </ligand>
</feature>
<dbReference type="RefSeq" id="WP_046498351.1">
    <property type="nucleotide sequence ID" value="NZ_CGIH01000032.1"/>
</dbReference>
<dbReference type="GO" id="GO:0015976">
    <property type="term" value="P:carbon utilization"/>
    <property type="evidence" value="ECO:0007669"/>
    <property type="project" value="InterPro"/>
</dbReference>
<dbReference type="PROSITE" id="PS00704">
    <property type="entry name" value="PROK_CO2_ANHYDRASE_1"/>
    <property type="match status" value="1"/>
</dbReference>
<dbReference type="AlphaFoldDB" id="A0A0E3W3H6"/>
<organism evidence="7 8">
    <name type="scientific">Syntrophomonas zehnderi OL-4</name>
    <dbReference type="NCBI Taxonomy" id="690567"/>
    <lineage>
        <taxon>Bacteria</taxon>
        <taxon>Bacillati</taxon>
        <taxon>Bacillota</taxon>
        <taxon>Clostridia</taxon>
        <taxon>Eubacteriales</taxon>
        <taxon>Syntrophomonadaceae</taxon>
        <taxon>Syntrophomonas</taxon>
    </lineage>
</organism>
<keyword evidence="8" id="KW-1185">Reference proteome</keyword>
<dbReference type="PANTHER" id="PTHR11002:SF79">
    <property type="entry name" value="CARBONIC ANHYDRASE 2"/>
    <property type="match status" value="1"/>
</dbReference>
<dbReference type="STRING" id="690567.1979"/>
<comment type="cofactor">
    <cofactor evidence="6">
        <name>Zn(2+)</name>
        <dbReference type="ChEBI" id="CHEBI:29105"/>
    </cofactor>
    <text evidence="6">Binds 1 zinc ion per subunit.</text>
</comment>
<dbReference type="Pfam" id="PF00484">
    <property type="entry name" value="Pro_CA"/>
    <property type="match status" value="1"/>
</dbReference>
<gene>
    <name evidence="7" type="ORF">1979</name>
</gene>
<reference evidence="7 8" key="1">
    <citation type="submission" date="2015-03" db="EMBL/GenBank/DDBJ databases">
        <authorList>
            <person name="Murphy D."/>
        </authorList>
    </citation>
    <scope>NUCLEOTIDE SEQUENCE [LARGE SCALE GENOMIC DNA]</scope>
    <source>
        <strain evidence="7 8">OL-4</strain>
    </source>
</reference>
<name>A0A0E3W3H6_9FIRM</name>
<evidence type="ECO:0000256" key="2">
    <source>
        <dbReference type="ARBA" id="ARBA00012925"/>
    </source>
</evidence>
<evidence type="ECO:0000313" key="8">
    <source>
        <dbReference type="Proteomes" id="UP000045545"/>
    </source>
</evidence>
<evidence type="ECO:0000256" key="5">
    <source>
        <dbReference type="ARBA" id="ARBA00048348"/>
    </source>
</evidence>
<keyword evidence="3 6" id="KW-0862">Zinc</keyword>
<evidence type="ECO:0000256" key="3">
    <source>
        <dbReference type="ARBA" id="ARBA00022833"/>
    </source>
</evidence>
<protein>
    <recommendedName>
        <fullName evidence="2">carbonic anhydrase</fullName>
        <ecNumber evidence="2">4.2.1.1</ecNumber>
    </recommendedName>
</protein>
<dbReference type="InterPro" id="IPR001765">
    <property type="entry name" value="Carbonic_anhydrase"/>
</dbReference>
<evidence type="ECO:0000256" key="4">
    <source>
        <dbReference type="ARBA" id="ARBA00023239"/>
    </source>
</evidence>
<dbReference type="InterPro" id="IPR036874">
    <property type="entry name" value="Carbonic_anhydrase_sf"/>
</dbReference>
<proteinExistence type="inferred from homology"/>
<dbReference type="Gene3D" id="3.40.1050.10">
    <property type="entry name" value="Carbonic anhydrase"/>
    <property type="match status" value="1"/>
</dbReference>
<feature type="binding site" evidence="6">
    <location>
        <position position="61"/>
    </location>
    <ligand>
        <name>Zn(2+)</name>
        <dbReference type="ChEBI" id="CHEBI:29105"/>
    </ligand>
</feature>
<feature type="binding site" evidence="6">
    <location>
        <position position="117"/>
    </location>
    <ligand>
        <name>Zn(2+)</name>
        <dbReference type="ChEBI" id="CHEBI:29105"/>
    </ligand>
</feature>